<proteinExistence type="predicted"/>
<dbReference type="InParanoid" id="A0A5C3P3F3"/>
<name>A0A5C3P3F3_9APHY</name>
<protein>
    <recommendedName>
        <fullName evidence="3">F-box domain-containing protein</fullName>
    </recommendedName>
</protein>
<gene>
    <name evidence="1" type="ORF">K466DRAFT_234220</name>
</gene>
<evidence type="ECO:0000313" key="1">
    <source>
        <dbReference type="EMBL" id="TFK84185.1"/>
    </source>
</evidence>
<dbReference type="SUPFAM" id="SSF52047">
    <property type="entry name" value="RNI-like"/>
    <property type="match status" value="1"/>
</dbReference>
<dbReference type="AlphaFoldDB" id="A0A5C3P3F3"/>
<keyword evidence="2" id="KW-1185">Reference proteome</keyword>
<dbReference type="EMBL" id="ML211335">
    <property type="protein sequence ID" value="TFK84185.1"/>
    <property type="molecule type" value="Genomic_DNA"/>
</dbReference>
<organism evidence="1 2">
    <name type="scientific">Polyporus arcularius HHB13444</name>
    <dbReference type="NCBI Taxonomy" id="1314778"/>
    <lineage>
        <taxon>Eukaryota</taxon>
        <taxon>Fungi</taxon>
        <taxon>Dikarya</taxon>
        <taxon>Basidiomycota</taxon>
        <taxon>Agaricomycotina</taxon>
        <taxon>Agaricomycetes</taxon>
        <taxon>Polyporales</taxon>
        <taxon>Polyporaceae</taxon>
        <taxon>Polyporus</taxon>
    </lineage>
</organism>
<dbReference type="STRING" id="1314778.A0A5C3P3F3"/>
<dbReference type="Proteomes" id="UP000308197">
    <property type="component" value="Unassembled WGS sequence"/>
</dbReference>
<reference evidence="1 2" key="1">
    <citation type="journal article" date="2019" name="Nat. Ecol. Evol.">
        <title>Megaphylogeny resolves global patterns of mushroom evolution.</title>
        <authorList>
            <person name="Varga T."/>
            <person name="Krizsan K."/>
            <person name="Foldi C."/>
            <person name="Dima B."/>
            <person name="Sanchez-Garcia M."/>
            <person name="Sanchez-Ramirez S."/>
            <person name="Szollosi G.J."/>
            <person name="Szarkandi J.G."/>
            <person name="Papp V."/>
            <person name="Albert L."/>
            <person name="Andreopoulos W."/>
            <person name="Angelini C."/>
            <person name="Antonin V."/>
            <person name="Barry K.W."/>
            <person name="Bougher N.L."/>
            <person name="Buchanan P."/>
            <person name="Buyck B."/>
            <person name="Bense V."/>
            <person name="Catcheside P."/>
            <person name="Chovatia M."/>
            <person name="Cooper J."/>
            <person name="Damon W."/>
            <person name="Desjardin D."/>
            <person name="Finy P."/>
            <person name="Geml J."/>
            <person name="Haridas S."/>
            <person name="Hughes K."/>
            <person name="Justo A."/>
            <person name="Karasinski D."/>
            <person name="Kautmanova I."/>
            <person name="Kiss B."/>
            <person name="Kocsube S."/>
            <person name="Kotiranta H."/>
            <person name="LaButti K.M."/>
            <person name="Lechner B.E."/>
            <person name="Liimatainen K."/>
            <person name="Lipzen A."/>
            <person name="Lukacs Z."/>
            <person name="Mihaltcheva S."/>
            <person name="Morgado L.N."/>
            <person name="Niskanen T."/>
            <person name="Noordeloos M.E."/>
            <person name="Ohm R.A."/>
            <person name="Ortiz-Santana B."/>
            <person name="Ovrebo C."/>
            <person name="Racz N."/>
            <person name="Riley R."/>
            <person name="Savchenko A."/>
            <person name="Shiryaev A."/>
            <person name="Soop K."/>
            <person name="Spirin V."/>
            <person name="Szebenyi C."/>
            <person name="Tomsovsky M."/>
            <person name="Tulloss R.E."/>
            <person name="Uehling J."/>
            <person name="Grigoriev I.V."/>
            <person name="Vagvolgyi C."/>
            <person name="Papp T."/>
            <person name="Martin F.M."/>
            <person name="Miettinen O."/>
            <person name="Hibbett D.S."/>
            <person name="Nagy L.G."/>
        </authorList>
    </citation>
    <scope>NUCLEOTIDE SEQUENCE [LARGE SCALE GENOMIC DNA]</scope>
    <source>
        <strain evidence="1 2">HHB13444</strain>
    </source>
</reference>
<dbReference type="InterPro" id="IPR032675">
    <property type="entry name" value="LRR_dom_sf"/>
</dbReference>
<evidence type="ECO:0000313" key="2">
    <source>
        <dbReference type="Proteomes" id="UP000308197"/>
    </source>
</evidence>
<sequence>MAANLLALSPGNLSLIVSHVSYAGGRWIDCYSLATLARTCRQLWSPAVAELWRELESFTPLLSTLPEDLYATTKQSQMDEMDMDDGALVYPHLLRVPTLQDFERWTMYAHFVHVIDSHCSGVRATVLRQSLVFSHDIWTSLTRHGPHTLLPNLFRLSLDVAEAQFLSRITHPLPFSRSLVHLHLLGLSRTEMLGILDKLAASVRQLKVLDVAVEIGWESAAERDASGAVIDRPLETCLLTWCDLRVLRLRGIPVSSATISAIATLQLLEELNIQTTSLLTPLEGGLGTFAPRLKTLHIHIDFLSWVTKFFAHISSSRLERLSVILTDRSPAFEVFDFCTVIAQHQSRLALREIRILQALMASPDTTIKPEFLRPLLKLPQLAVLSMEGRESFGIDIDDSFLSEMASAWPELEVLKLDPLDPCLPATTWAGLVHFAHLCPKLRSIKLGIDTYVDAPAFDNLLVRPAAPSSLVSLHVGRAAPPGDPVQLAAFLFEHFPLLDSVSSYPRREDYAQTILGWKKVKDILYELRLVRRQERNWSQGQGPVASPRDSE</sequence>
<evidence type="ECO:0008006" key="3">
    <source>
        <dbReference type="Google" id="ProtNLM"/>
    </source>
</evidence>
<dbReference type="Gene3D" id="3.80.10.10">
    <property type="entry name" value="Ribonuclease Inhibitor"/>
    <property type="match status" value="1"/>
</dbReference>
<accession>A0A5C3P3F3</accession>